<dbReference type="AlphaFoldDB" id="A0A4D6NC70"/>
<dbReference type="EMBL" id="CP039354">
    <property type="protein sequence ID" value="QCE10354.1"/>
    <property type="molecule type" value="Genomic_DNA"/>
</dbReference>
<proteinExistence type="predicted"/>
<name>A0A4D6NC70_VIGUN</name>
<evidence type="ECO:0000313" key="1">
    <source>
        <dbReference type="EMBL" id="QCE10354.1"/>
    </source>
</evidence>
<protein>
    <submittedName>
        <fullName evidence="1">Uncharacterized protein</fullName>
    </submittedName>
</protein>
<organism evidence="1 2">
    <name type="scientific">Vigna unguiculata</name>
    <name type="common">Cowpea</name>
    <dbReference type="NCBI Taxonomy" id="3917"/>
    <lineage>
        <taxon>Eukaryota</taxon>
        <taxon>Viridiplantae</taxon>
        <taxon>Streptophyta</taxon>
        <taxon>Embryophyta</taxon>
        <taxon>Tracheophyta</taxon>
        <taxon>Spermatophyta</taxon>
        <taxon>Magnoliopsida</taxon>
        <taxon>eudicotyledons</taxon>
        <taxon>Gunneridae</taxon>
        <taxon>Pentapetalae</taxon>
        <taxon>rosids</taxon>
        <taxon>fabids</taxon>
        <taxon>Fabales</taxon>
        <taxon>Fabaceae</taxon>
        <taxon>Papilionoideae</taxon>
        <taxon>50 kb inversion clade</taxon>
        <taxon>NPAAA clade</taxon>
        <taxon>indigoferoid/millettioid clade</taxon>
        <taxon>Phaseoleae</taxon>
        <taxon>Vigna</taxon>
    </lineage>
</organism>
<dbReference type="Proteomes" id="UP000501690">
    <property type="component" value="Linkage Group LG10"/>
</dbReference>
<sequence length="149" mass="16841">MSSDEYLEMSCCHTYQPQLVENVRETMLWTTLCNASNTHQPEPQLKSSSRSFAILSHNSRDPILSHNSRNATYLTPILSHNNSKDAFRAITQGTPRYTRAARRNTLLDHLALGTCRQAPRASVDIACSYRLAKRPSLLSAIRSRAPLIW</sequence>
<evidence type="ECO:0000313" key="2">
    <source>
        <dbReference type="Proteomes" id="UP000501690"/>
    </source>
</evidence>
<keyword evidence="2" id="KW-1185">Reference proteome</keyword>
<accession>A0A4D6NC70</accession>
<gene>
    <name evidence="1" type="ORF">DEO72_LG10g1584</name>
</gene>
<reference evidence="1 2" key="1">
    <citation type="submission" date="2019-04" db="EMBL/GenBank/DDBJ databases">
        <title>An improved genome assembly and genetic linkage map for asparagus bean, Vigna unguiculata ssp. sesquipedialis.</title>
        <authorList>
            <person name="Xia Q."/>
            <person name="Zhang R."/>
            <person name="Dong Y."/>
        </authorList>
    </citation>
    <scope>NUCLEOTIDE SEQUENCE [LARGE SCALE GENOMIC DNA]</scope>
    <source>
        <tissue evidence="1">Leaf</tissue>
    </source>
</reference>